<feature type="transmembrane region" description="Helical" evidence="1">
    <location>
        <begin position="42"/>
        <end position="61"/>
    </location>
</feature>
<keyword evidence="1" id="KW-0472">Membrane</keyword>
<evidence type="ECO:0000313" key="2">
    <source>
        <dbReference type="EMBL" id="KAK1308846.1"/>
    </source>
</evidence>
<keyword evidence="1" id="KW-1133">Transmembrane helix</keyword>
<keyword evidence="3" id="KW-1185">Reference proteome</keyword>
<dbReference type="AlphaFoldDB" id="A0AAV9E5Z4"/>
<evidence type="ECO:0000313" key="3">
    <source>
        <dbReference type="Proteomes" id="UP001180020"/>
    </source>
</evidence>
<evidence type="ECO:0000256" key="1">
    <source>
        <dbReference type="SAM" id="Phobius"/>
    </source>
</evidence>
<reference evidence="2" key="2">
    <citation type="submission" date="2023-06" db="EMBL/GenBank/DDBJ databases">
        <authorList>
            <person name="Ma L."/>
            <person name="Liu K.-W."/>
            <person name="Li Z."/>
            <person name="Hsiao Y.-Y."/>
            <person name="Qi Y."/>
            <person name="Fu T."/>
            <person name="Tang G."/>
            <person name="Zhang D."/>
            <person name="Sun W.-H."/>
            <person name="Liu D.-K."/>
            <person name="Li Y."/>
            <person name="Chen G.-Z."/>
            <person name="Liu X.-D."/>
            <person name="Liao X.-Y."/>
            <person name="Jiang Y.-T."/>
            <person name="Yu X."/>
            <person name="Hao Y."/>
            <person name="Huang J."/>
            <person name="Zhao X.-W."/>
            <person name="Ke S."/>
            <person name="Chen Y.-Y."/>
            <person name="Wu W.-L."/>
            <person name="Hsu J.-L."/>
            <person name="Lin Y.-F."/>
            <person name="Huang M.-D."/>
            <person name="Li C.-Y."/>
            <person name="Huang L."/>
            <person name="Wang Z.-W."/>
            <person name="Zhao X."/>
            <person name="Zhong W.-Y."/>
            <person name="Peng D.-H."/>
            <person name="Ahmad S."/>
            <person name="Lan S."/>
            <person name="Zhang J.-S."/>
            <person name="Tsai W.-C."/>
            <person name="Van De Peer Y."/>
            <person name="Liu Z.-J."/>
        </authorList>
    </citation>
    <scope>NUCLEOTIDE SEQUENCE</scope>
    <source>
        <strain evidence="2">CP</strain>
        <tissue evidence="2">Leaves</tissue>
    </source>
</reference>
<comment type="caution">
    <text evidence="2">The sequence shown here is derived from an EMBL/GenBank/DDBJ whole genome shotgun (WGS) entry which is preliminary data.</text>
</comment>
<dbReference type="Proteomes" id="UP001180020">
    <property type="component" value="Unassembled WGS sequence"/>
</dbReference>
<proteinExistence type="predicted"/>
<sequence>MCRCATSGDKSIKASVVKEVIPAGLWAILKAMNEVIFRNKRFYFENLCHMVLLLLGMLHCWGEKKNYYVLDDGYPNRKGFLAPYRNTRMQDEANAEFNEENIDVQREQVLEEI</sequence>
<keyword evidence="1" id="KW-0812">Transmembrane</keyword>
<gene>
    <name evidence="2" type="ORF">QJS10_CPA09g00818</name>
</gene>
<reference evidence="2" key="1">
    <citation type="journal article" date="2023" name="Nat. Commun.">
        <title>Diploid and tetraploid genomes of Acorus and the evolution of monocots.</title>
        <authorList>
            <person name="Ma L."/>
            <person name="Liu K.W."/>
            <person name="Li Z."/>
            <person name="Hsiao Y.Y."/>
            <person name="Qi Y."/>
            <person name="Fu T."/>
            <person name="Tang G.D."/>
            <person name="Zhang D."/>
            <person name="Sun W.H."/>
            <person name="Liu D.K."/>
            <person name="Li Y."/>
            <person name="Chen G.Z."/>
            <person name="Liu X.D."/>
            <person name="Liao X.Y."/>
            <person name="Jiang Y.T."/>
            <person name="Yu X."/>
            <person name="Hao Y."/>
            <person name="Huang J."/>
            <person name="Zhao X.W."/>
            <person name="Ke S."/>
            <person name="Chen Y.Y."/>
            <person name="Wu W.L."/>
            <person name="Hsu J.L."/>
            <person name="Lin Y.F."/>
            <person name="Huang M.D."/>
            <person name="Li C.Y."/>
            <person name="Huang L."/>
            <person name="Wang Z.W."/>
            <person name="Zhao X."/>
            <person name="Zhong W.Y."/>
            <person name="Peng D.H."/>
            <person name="Ahmad S."/>
            <person name="Lan S."/>
            <person name="Zhang J.S."/>
            <person name="Tsai W.C."/>
            <person name="Van de Peer Y."/>
            <person name="Liu Z.J."/>
        </authorList>
    </citation>
    <scope>NUCLEOTIDE SEQUENCE</scope>
    <source>
        <strain evidence="2">CP</strain>
    </source>
</reference>
<organism evidence="2 3">
    <name type="scientific">Acorus calamus</name>
    <name type="common">Sweet flag</name>
    <dbReference type="NCBI Taxonomy" id="4465"/>
    <lineage>
        <taxon>Eukaryota</taxon>
        <taxon>Viridiplantae</taxon>
        <taxon>Streptophyta</taxon>
        <taxon>Embryophyta</taxon>
        <taxon>Tracheophyta</taxon>
        <taxon>Spermatophyta</taxon>
        <taxon>Magnoliopsida</taxon>
        <taxon>Liliopsida</taxon>
        <taxon>Acoraceae</taxon>
        <taxon>Acorus</taxon>
    </lineage>
</organism>
<dbReference type="EMBL" id="JAUJYO010000009">
    <property type="protein sequence ID" value="KAK1308846.1"/>
    <property type="molecule type" value="Genomic_DNA"/>
</dbReference>
<accession>A0AAV9E5Z4</accession>
<name>A0AAV9E5Z4_ACOCL</name>
<protein>
    <submittedName>
        <fullName evidence="2">Uncharacterized protein</fullName>
    </submittedName>
</protein>